<gene>
    <name evidence="11" type="ORF">TASK_LOCUS4647</name>
</gene>
<evidence type="ECO:0000256" key="1">
    <source>
        <dbReference type="ARBA" id="ARBA00004496"/>
    </source>
</evidence>
<evidence type="ECO:0000256" key="8">
    <source>
        <dbReference type="ARBA" id="ARBA00023242"/>
    </source>
</evidence>
<reference evidence="11 12" key="2">
    <citation type="submission" date="2018-11" db="EMBL/GenBank/DDBJ databases">
        <authorList>
            <consortium name="Pathogen Informatics"/>
        </authorList>
    </citation>
    <scope>NUCLEOTIDE SEQUENCE [LARGE SCALE GENOMIC DNA]</scope>
</reference>
<keyword evidence="6" id="KW-0271">Exosome</keyword>
<dbReference type="CDD" id="cd05790">
    <property type="entry name" value="S1_Rrp40"/>
    <property type="match status" value="1"/>
</dbReference>
<dbReference type="Pfam" id="PF21262">
    <property type="entry name" value="RRP40_S1"/>
    <property type="match status" value="1"/>
</dbReference>
<dbReference type="Pfam" id="PF15985">
    <property type="entry name" value="KH_6"/>
    <property type="match status" value="1"/>
</dbReference>
<dbReference type="STRING" id="60517.A0A0R3W3V9"/>
<evidence type="ECO:0000313" key="12">
    <source>
        <dbReference type="Proteomes" id="UP000282613"/>
    </source>
</evidence>
<dbReference type="OrthoDB" id="340500at2759"/>
<dbReference type="InterPro" id="IPR049469">
    <property type="entry name" value="RRP40_KH-I"/>
</dbReference>
<dbReference type="InterPro" id="IPR037319">
    <property type="entry name" value="Rrp40_S1"/>
</dbReference>
<dbReference type="GO" id="GO:0000177">
    <property type="term" value="C:cytoplasmic exosome (RNase complex)"/>
    <property type="evidence" value="ECO:0007669"/>
    <property type="project" value="TreeGrafter"/>
</dbReference>
<dbReference type="GO" id="GO:0005730">
    <property type="term" value="C:nucleolus"/>
    <property type="evidence" value="ECO:0007669"/>
    <property type="project" value="UniProtKB-SubCell"/>
</dbReference>
<dbReference type="WBParaSite" id="TASK_0000464601-mRNA-1">
    <property type="protein sequence ID" value="TASK_0000464601-mRNA-1"/>
    <property type="gene ID" value="TASK_0000464601"/>
</dbReference>
<evidence type="ECO:0000259" key="10">
    <source>
        <dbReference type="Pfam" id="PF15985"/>
    </source>
</evidence>
<dbReference type="SUPFAM" id="SSF50249">
    <property type="entry name" value="Nucleic acid-binding proteins"/>
    <property type="match status" value="1"/>
</dbReference>
<dbReference type="AlphaFoldDB" id="A0A0R3W3V9"/>
<comment type="similarity">
    <text evidence="3">Belongs to the RRP40 family.</text>
</comment>
<evidence type="ECO:0000313" key="11">
    <source>
        <dbReference type="EMBL" id="VDK33767.1"/>
    </source>
</evidence>
<dbReference type="InterPro" id="IPR026699">
    <property type="entry name" value="Exosome_RNA_bind1/RRP40/RRP4"/>
</dbReference>
<keyword evidence="8" id="KW-0539">Nucleus</keyword>
<feature type="domain" description="K Homology" evidence="10">
    <location>
        <begin position="310"/>
        <end position="358"/>
    </location>
</feature>
<evidence type="ECO:0000256" key="9">
    <source>
        <dbReference type="ARBA" id="ARBA00030615"/>
    </source>
</evidence>
<comment type="subcellular location">
    <subcellularLocation>
        <location evidence="1">Cytoplasm</location>
    </subcellularLocation>
    <subcellularLocation>
        <location evidence="2">Nucleus</location>
        <location evidence="2">Nucleolus</location>
    </subcellularLocation>
</comment>
<dbReference type="FunFam" id="2.40.50.140:FF:000127">
    <property type="entry name" value="Exosome complex component RRP40"/>
    <property type="match status" value="1"/>
</dbReference>
<accession>A0A0R3W3V9</accession>
<dbReference type="PANTHER" id="PTHR21321:SF1">
    <property type="entry name" value="EXOSOME COMPLEX COMPONENT RRP40"/>
    <property type="match status" value="1"/>
</dbReference>
<evidence type="ECO:0000256" key="5">
    <source>
        <dbReference type="ARBA" id="ARBA00022552"/>
    </source>
</evidence>
<dbReference type="CDD" id="cd22526">
    <property type="entry name" value="KH-I_Rrp40"/>
    <property type="match status" value="1"/>
</dbReference>
<dbReference type="InterPro" id="IPR036612">
    <property type="entry name" value="KH_dom_type_1_sf"/>
</dbReference>
<dbReference type="SUPFAM" id="SSF54791">
    <property type="entry name" value="Eukaryotic type KH-domain (KH-domain type I)"/>
    <property type="match status" value="1"/>
</dbReference>
<reference evidence="13" key="1">
    <citation type="submission" date="2017-02" db="UniProtKB">
        <authorList>
            <consortium name="WormBaseParasite"/>
        </authorList>
    </citation>
    <scope>IDENTIFICATION</scope>
</reference>
<keyword evidence="7" id="KW-0694">RNA-binding</keyword>
<keyword evidence="4" id="KW-0963">Cytoplasm</keyword>
<dbReference type="Gene3D" id="2.40.50.140">
    <property type="entry name" value="Nucleic acid-binding proteins"/>
    <property type="match status" value="1"/>
</dbReference>
<dbReference type="PANTHER" id="PTHR21321">
    <property type="entry name" value="PNAS-3 RELATED"/>
    <property type="match status" value="1"/>
</dbReference>
<dbReference type="GO" id="GO:0000176">
    <property type="term" value="C:nuclear exosome (RNase complex)"/>
    <property type="evidence" value="ECO:0007669"/>
    <property type="project" value="TreeGrafter"/>
</dbReference>
<keyword evidence="5" id="KW-0698">rRNA processing</keyword>
<evidence type="ECO:0000256" key="4">
    <source>
        <dbReference type="ARBA" id="ARBA00022490"/>
    </source>
</evidence>
<dbReference type="GO" id="GO:0071051">
    <property type="term" value="P:poly(A)-dependent snoRNA 3'-end processing"/>
    <property type="evidence" value="ECO:0007669"/>
    <property type="project" value="TreeGrafter"/>
</dbReference>
<dbReference type="GO" id="GO:0034475">
    <property type="term" value="P:U4 snRNA 3'-end processing"/>
    <property type="evidence" value="ECO:0007669"/>
    <property type="project" value="TreeGrafter"/>
</dbReference>
<keyword evidence="12" id="KW-1185">Reference proteome</keyword>
<evidence type="ECO:0000256" key="2">
    <source>
        <dbReference type="ARBA" id="ARBA00004604"/>
    </source>
</evidence>
<evidence type="ECO:0000256" key="3">
    <source>
        <dbReference type="ARBA" id="ARBA00007841"/>
    </source>
</evidence>
<organism evidence="13">
    <name type="scientific">Taenia asiatica</name>
    <name type="common">Asian tapeworm</name>
    <dbReference type="NCBI Taxonomy" id="60517"/>
    <lineage>
        <taxon>Eukaryota</taxon>
        <taxon>Metazoa</taxon>
        <taxon>Spiralia</taxon>
        <taxon>Lophotrochozoa</taxon>
        <taxon>Platyhelminthes</taxon>
        <taxon>Cestoda</taxon>
        <taxon>Eucestoda</taxon>
        <taxon>Cyclophyllidea</taxon>
        <taxon>Taeniidae</taxon>
        <taxon>Taenia</taxon>
    </lineage>
</organism>
<evidence type="ECO:0000256" key="6">
    <source>
        <dbReference type="ARBA" id="ARBA00022835"/>
    </source>
</evidence>
<dbReference type="InterPro" id="IPR004088">
    <property type="entry name" value="KH_dom_type_1"/>
</dbReference>
<dbReference type="Proteomes" id="UP000282613">
    <property type="component" value="Unassembled WGS sequence"/>
</dbReference>
<dbReference type="EMBL" id="UYRS01018361">
    <property type="protein sequence ID" value="VDK33767.1"/>
    <property type="molecule type" value="Genomic_DNA"/>
</dbReference>
<protein>
    <recommendedName>
        <fullName evidence="9">Ribosomal RNA-processing protein 40</fullName>
    </recommendedName>
</protein>
<dbReference type="GO" id="GO:0071034">
    <property type="term" value="P:CUT catabolic process"/>
    <property type="evidence" value="ECO:0007669"/>
    <property type="project" value="TreeGrafter"/>
</dbReference>
<evidence type="ECO:0000313" key="13">
    <source>
        <dbReference type="WBParaSite" id="TASK_0000464601-mRNA-1"/>
    </source>
</evidence>
<dbReference type="GO" id="GO:0000467">
    <property type="term" value="P:exonucleolytic trimming to generate mature 3'-end of 5.8S rRNA from tricistronic rRNA transcript (SSU-rRNA, 5.8S rRNA, LSU-rRNA)"/>
    <property type="evidence" value="ECO:0007669"/>
    <property type="project" value="TreeGrafter"/>
</dbReference>
<sequence>AIRTGISEPIGSVFSQPSESTCSCGEVRDLVRCVGRIVVPGMLLSASAADGASVWSLGSGVVYVPSKNADSDSTICVLVRKVSLMKVRLDASYLEAPTGGQSMTKNSDGGVYDVVRVAYCLIVIDATVLINAVTAAITSFEQVDTPGRAPEEEAECFQLGILCHSLVATGETVRTRTNRVWVEALPLVATGTGAAVPSLAGAPQAFHAAQFCVGDRVLGVVKKKAGEIFYLDIGCPALASLNALAFEGASKKNRPDIRLRDVIYAAILQADPDLEIELTCMDEAGKAARMGILGRHEPGSVGNAGGMNGGVMISCSLELTRRLTDTTNFPLVEKLGERFPFEICVGCNGRIWLTARSPRETMLLANAIALADYVVPEVCLQFVEDLC</sequence>
<name>A0A0R3W3V9_TAEAS</name>
<dbReference type="GO" id="GO:0071038">
    <property type="term" value="P:TRAMP-dependent tRNA surveillance pathway"/>
    <property type="evidence" value="ECO:0007669"/>
    <property type="project" value="TreeGrafter"/>
</dbReference>
<dbReference type="Gene3D" id="3.30.1370.10">
    <property type="entry name" value="K Homology domain, type 1"/>
    <property type="match status" value="1"/>
</dbReference>
<dbReference type="GO" id="GO:0071035">
    <property type="term" value="P:nuclear polyadenylation-dependent rRNA catabolic process"/>
    <property type="evidence" value="ECO:0007669"/>
    <property type="project" value="TreeGrafter"/>
</dbReference>
<dbReference type="GO" id="GO:0003723">
    <property type="term" value="F:RNA binding"/>
    <property type="evidence" value="ECO:0007669"/>
    <property type="project" value="UniProtKB-KW"/>
</dbReference>
<proteinExistence type="inferred from homology"/>
<evidence type="ECO:0000256" key="7">
    <source>
        <dbReference type="ARBA" id="ARBA00022884"/>
    </source>
</evidence>
<dbReference type="InterPro" id="IPR012340">
    <property type="entry name" value="NA-bd_OB-fold"/>
</dbReference>